<name>A0A0M3KH00_ANISI</name>
<organism evidence="4">
    <name type="scientific">Anisakis simplex</name>
    <name type="common">Herring worm</name>
    <dbReference type="NCBI Taxonomy" id="6269"/>
    <lineage>
        <taxon>Eukaryota</taxon>
        <taxon>Metazoa</taxon>
        <taxon>Ecdysozoa</taxon>
        <taxon>Nematoda</taxon>
        <taxon>Chromadorea</taxon>
        <taxon>Rhabditida</taxon>
        <taxon>Spirurina</taxon>
        <taxon>Ascaridomorpha</taxon>
        <taxon>Ascaridoidea</taxon>
        <taxon>Anisakidae</taxon>
        <taxon>Anisakis</taxon>
        <taxon>Anisakis simplex complex</taxon>
    </lineage>
</organism>
<reference evidence="4" key="1">
    <citation type="submission" date="2017-02" db="UniProtKB">
        <authorList>
            <consortium name="WormBaseParasite"/>
        </authorList>
    </citation>
    <scope>IDENTIFICATION</scope>
</reference>
<keyword evidence="1" id="KW-0472">Membrane</keyword>
<dbReference type="WBParaSite" id="ASIM_0002026401-mRNA-1">
    <property type="protein sequence ID" value="ASIM_0002026401-mRNA-1"/>
    <property type="gene ID" value="ASIM_0002026401"/>
</dbReference>
<evidence type="ECO:0000256" key="1">
    <source>
        <dbReference type="SAM" id="Phobius"/>
    </source>
</evidence>
<dbReference type="AlphaFoldDB" id="A0A0M3KH00"/>
<protein>
    <submittedName>
        <fullName evidence="4">DUF362 domain-containing protein</fullName>
    </submittedName>
</protein>
<evidence type="ECO:0000313" key="2">
    <source>
        <dbReference type="EMBL" id="VDK71085.1"/>
    </source>
</evidence>
<feature type="transmembrane region" description="Helical" evidence="1">
    <location>
        <begin position="15"/>
        <end position="33"/>
    </location>
</feature>
<keyword evidence="1" id="KW-1133">Transmembrane helix</keyword>
<reference evidence="2 3" key="2">
    <citation type="submission" date="2018-11" db="EMBL/GenBank/DDBJ databases">
        <authorList>
            <consortium name="Pathogen Informatics"/>
        </authorList>
    </citation>
    <scope>NUCLEOTIDE SEQUENCE [LARGE SCALE GENOMIC DNA]</scope>
</reference>
<sequence length="78" mass="8845">MLAPSWMQIVDDVDVLLIIISAVEHLKGIGLLVPKERYSKCKKQSFDAYQKADFRAVRDVDQLLLPYGLQLSDVVNVQ</sequence>
<dbReference type="EMBL" id="UYRR01037659">
    <property type="protein sequence ID" value="VDK71085.1"/>
    <property type="molecule type" value="Genomic_DNA"/>
</dbReference>
<dbReference type="Proteomes" id="UP000267096">
    <property type="component" value="Unassembled WGS sequence"/>
</dbReference>
<keyword evidence="3" id="KW-1185">Reference proteome</keyword>
<evidence type="ECO:0000313" key="4">
    <source>
        <dbReference type="WBParaSite" id="ASIM_0002026401-mRNA-1"/>
    </source>
</evidence>
<keyword evidence="1" id="KW-0812">Transmembrane</keyword>
<proteinExistence type="predicted"/>
<accession>A0A0M3KH00</accession>
<evidence type="ECO:0000313" key="3">
    <source>
        <dbReference type="Proteomes" id="UP000267096"/>
    </source>
</evidence>
<gene>
    <name evidence="2" type="ORF">ASIM_LOCUS19648</name>
</gene>